<dbReference type="RefSeq" id="WP_174605513.1">
    <property type="nucleotide sequence ID" value="NZ_CP054490.1"/>
</dbReference>
<dbReference type="GO" id="GO:0004222">
    <property type="term" value="F:metalloendopeptidase activity"/>
    <property type="evidence" value="ECO:0007669"/>
    <property type="project" value="UniProtKB-EC"/>
</dbReference>
<keyword evidence="13" id="KW-1185">Reference proteome</keyword>
<keyword evidence="2 9" id="KW-0645">Protease</keyword>
<gene>
    <name evidence="12" type="ORF">HUE58_02655</name>
</gene>
<feature type="domain" description="Peptidase M3A/M3B catalytic" evidence="10">
    <location>
        <begin position="196"/>
        <end position="634"/>
    </location>
</feature>
<dbReference type="InterPro" id="IPR045666">
    <property type="entry name" value="OpdA_N"/>
</dbReference>
<dbReference type="InterPro" id="IPR001567">
    <property type="entry name" value="Pept_M3A_M3B_dom"/>
</dbReference>
<keyword evidence="5 9" id="KW-0862">Zinc</keyword>
<sequence length="644" mass="73491">MKPNFQPKNIVKTIKKLTKDGLKVVEQASLGRSWNSVVVPIDQMEFELGKFTSVNSHLNAVMFSDEFNQQYEQTLPIITNFYSDISTNKALYQAYEALKKTNLNKQQQHIVKDAIEGFELSGVGLKGKTANRFKTIKEKLSLLSNEFSKNALKSTNEWKKNVGKNELKGYSDNELAKIRTNKGYELSLQMPVYMDVMTYLDNRDLREEVYRAYVSRASELGITSTNYNNKPIMDEILSLRAEMANILGFEHYAQLSIASKMVSTVDEVLQFLSNLVGCSKPQAQLELEELENFSGIDLKPWDLGFYSEKLKEQKFGFKKSDLTPYFPAESVLNGLFSTIENLYQIKIKQIQQDSYHVDVKVLNVSDKNELIGRIYLDLYARENKRSGAWMADYQPLINKKKPVAFVVCNLNSPTKDKPALFEFDEIVTLFHEFGHALHHLLTKVKYPCAAGISGVPWDGVELPSQYMEFYAFEKQVIVLISKHYKTGKSLPNDLFDKLIASKNFHSALSMLRQCEFSLWDLKTHMSNSDTYEVLAQVRLETALMDGIDENRFLNTFGHIFSGGYGAGYFSYKWAEVLAADAYYYVQKKGGIGSNASQDFLYNILQIGGSLDFMQQYIKFRGEKPSISALLKANGTFIQLRKKHD</sequence>
<evidence type="ECO:0000313" key="12">
    <source>
        <dbReference type="EMBL" id="QKQ24074.1"/>
    </source>
</evidence>
<keyword evidence="6 9" id="KW-0482">Metalloprotease</keyword>
<evidence type="ECO:0000256" key="6">
    <source>
        <dbReference type="ARBA" id="ARBA00023049"/>
    </source>
</evidence>
<dbReference type="EC" id="3.4.24.70" evidence="8"/>
<comment type="catalytic activity">
    <reaction evidence="7">
        <text>Hydrolysis of oligopeptides, with broad specificity. Gly or Ala commonly occur as P1 or P1' residues, but more distant residues are also important, as is shown by the fact that Z-Gly-Pro-Gly-|-Gly-Pro-Ala is cleaved, but not Z-(Gly)(5).</text>
        <dbReference type="EC" id="3.4.24.70"/>
    </reaction>
</comment>
<dbReference type="Gene3D" id="3.40.390.10">
    <property type="entry name" value="Collagenase (Catalytic Domain)"/>
    <property type="match status" value="1"/>
</dbReference>
<dbReference type="InterPro" id="IPR045090">
    <property type="entry name" value="Pept_M3A_M3B"/>
</dbReference>
<dbReference type="Gene3D" id="1.10.1370.40">
    <property type="match status" value="1"/>
</dbReference>
<keyword evidence="4 9" id="KW-0378">Hydrolase</keyword>
<dbReference type="AlphaFoldDB" id="A0A6N0HP27"/>
<evidence type="ECO:0000256" key="2">
    <source>
        <dbReference type="ARBA" id="ARBA00022670"/>
    </source>
</evidence>
<proteinExistence type="inferred from homology"/>
<dbReference type="Gene3D" id="1.10.1370.10">
    <property type="entry name" value="Neurolysin, domain 3"/>
    <property type="match status" value="1"/>
</dbReference>
<dbReference type="SUPFAM" id="SSF55486">
    <property type="entry name" value="Metalloproteases ('zincins'), catalytic domain"/>
    <property type="match status" value="1"/>
</dbReference>
<dbReference type="Pfam" id="PF19310">
    <property type="entry name" value="TOP_N"/>
    <property type="match status" value="1"/>
</dbReference>
<comment type="similarity">
    <text evidence="1 9">Belongs to the peptidase M3 family.</text>
</comment>
<evidence type="ECO:0000256" key="4">
    <source>
        <dbReference type="ARBA" id="ARBA00022801"/>
    </source>
</evidence>
<feature type="domain" description="Oligopeptidase A N-terminal" evidence="11">
    <location>
        <begin position="14"/>
        <end position="128"/>
    </location>
</feature>
<evidence type="ECO:0000256" key="8">
    <source>
        <dbReference type="ARBA" id="ARBA00026100"/>
    </source>
</evidence>
<dbReference type="InterPro" id="IPR024079">
    <property type="entry name" value="MetalloPept_cat_dom_sf"/>
</dbReference>
<reference evidence="12 13" key="1">
    <citation type="submission" date="2020-05" db="EMBL/GenBank/DDBJ databases">
        <title>Horizontal transmission and recombination maintain forever young bacterial symbiont genomes.</title>
        <authorList>
            <person name="Russell S.L."/>
            <person name="Pepper-Tunick E."/>
            <person name="Svedberg J."/>
            <person name="Byrne A."/>
            <person name="Ruelas Castillo J."/>
            <person name="Vollmers C."/>
            <person name="Beinart R.A."/>
            <person name="Corbett-Detig R."/>
        </authorList>
    </citation>
    <scope>NUCLEOTIDE SEQUENCE [LARGE SCALE GENOMIC DNA]</scope>
    <source>
        <strain evidence="12">JDF_Ridge</strain>
    </source>
</reference>
<dbReference type="PANTHER" id="PTHR43660">
    <property type="entry name" value="DIPEPTIDYL CARBOXYPEPTIDASE"/>
    <property type="match status" value="1"/>
</dbReference>
<dbReference type="CDD" id="cd06456">
    <property type="entry name" value="M3A_DCP"/>
    <property type="match status" value="1"/>
</dbReference>
<evidence type="ECO:0000256" key="1">
    <source>
        <dbReference type="ARBA" id="ARBA00006040"/>
    </source>
</evidence>
<dbReference type="EMBL" id="CP054490">
    <property type="protein sequence ID" value="QKQ24074.1"/>
    <property type="molecule type" value="Genomic_DNA"/>
</dbReference>
<dbReference type="GO" id="GO:0046872">
    <property type="term" value="F:metal ion binding"/>
    <property type="evidence" value="ECO:0007669"/>
    <property type="project" value="UniProtKB-UniRule"/>
</dbReference>
<organism evidence="12 13">
    <name type="scientific">Candidatus Ruthia endofausta</name>
    <dbReference type="NCBI Taxonomy" id="2738852"/>
    <lineage>
        <taxon>Bacteria</taxon>
        <taxon>Pseudomonadati</taxon>
        <taxon>Pseudomonadota</taxon>
        <taxon>Gammaproteobacteria</taxon>
        <taxon>Candidatus Pseudothioglobaceae</taxon>
        <taxon>Candidatus Ruthturnera</taxon>
    </lineage>
</organism>
<dbReference type="InterPro" id="IPR034005">
    <property type="entry name" value="M3A_DCP"/>
</dbReference>
<evidence type="ECO:0000256" key="3">
    <source>
        <dbReference type="ARBA" id="ARBA00022723"/>
    </source>
</evidence>
<dbReference type="PANTHER" id="PTHR43660:SF1">
    <property type="entry name" value="DIPEPTIDYL CARBOXYPEPTIDASE"/>
    <property type="match status" value="1"/>
</dbReference>
<comment type="cofactor">
    <cofactor evidence="9">
        <name>Zn(2+)</name>
        <dbReference type="ChEBI" id="CHEBI:29105"/>
    </cofactor>
    <text evidence="9">Binds 1 zinc ion.</text>
</comment>
<dbReference type="GO" id="GO:0005829">
    <property type="term" value="C:cytosol"/>
    <property type="evidence" value="ECO:0007669"/>
    <property type="project" value="UniProtKB-ARBA"/>
</dbReference>
<evidence type="ECO:0000256" key="7">
    <source>
        <dbReference type="ARBA" id="ARBA00024603"/>
    </source>
</evidence>
<evidence type="ECO:0000256" key="9">
    <source>
        <dbReference type="RuleBase" id="RU003435"/>
    </source>
</evidence>
<keyword evidence="3 9" id="KW-0479">Metal-binding</keyword>
<evidence type="ECO:0000259" key="11">
    <source>
        <dbReference type="Pfam" id="PF19310"/>
    </source>
</evidence>
<name>A0A6N0HP27_9GAMM</name>
<evidence type="ECO:0000256" key="5">
    <source>
        <dbReference type="ARBA" id="ARBA00022833"/>
    </source>
</evidence>
<accession>A0A6N0HP27</accession>
<dbReference type="FunFam" id="3.40.390.10:FF:000009">
    <property type="entry name" value="Oligopeptidase A"/>
    <property type="match status" value="1"/>
</dbReference>
<dbReference type="Pfam" id="PF01432">
    <property type="entry name" value="Peptidase_M3"/>
    <property type="match status" value="1"/>
</dbReference>
<evidence type="ECO:0000259" key="10">
    <source>
        <dbReference type="Pfam" id="PF01432"/>
    </source>
</evidence>
<protein>
    <recommendedName>
        <fullName evidence="8">oligopeptidase A</fullName>
        <ecNumber evidence="8">3.4.24.70</ecNumber>
    </recommendedName>
</protein>
<dbReference type="KEGG" id="reo:HUE58_02655"/>
<dbReference type="Proteomes" id="UP000509429">
    <property type="component" value="Chromosome"/>
</dbReference>
<dbReference type="InterPro" id="IPR024077">
    <property type="entry name" value="Neurolysin/TOP_dom2"/>
</dbReference>
<dbReference type="GO" id="GO:0006508">
    <property type="term" value="P:proteolysis"/>
    <property type="evidence" value="ECO:0007669"/>
    <property type="project" value="UniProtKB-KW"/>
</dbReference>
<evidence type="ECO:0000313" key="13">
    <source>
        <dbReference type="Proteomes" id="UP000509429"/>
    </source>
</evidence>